<feature type="compositionally biased region" description="Low complexity" evidence="1">
    <location>
        <begin position="183"/>
        <end position="198"/>
    </location>
</feature>
<dbReference type="InterPro" id="IPR043563">
    <property type="entry name" value="Sp110/Sp140/Sp140L-like"/>
</dbReference>
<dbReference type="GO" id="GO:0005634">
    <property type="term" value="C:nucleus"/>
    <property type="evidence" value="ECO:0007669"/>
    <property type="project" value="InterPro"/>
</dbReference>
<feature type="domain" description="HSR" evidence="2">
    <location>
        <begin position="8"/>
        <end position="125"/>
    </location>
</feature>
<dbReference type="AlphaFoldDB" id="A0A8B7QMP5"/>
<dbReference type="PANTHER" id="PTHR46386:SF1">
    <property type="entry name" value="NUCLEAR BODY PROTEIN SP140-LIKE PROTEIN"/>
    <property type="match status" value="1"/>
</dbReference>
<dbReference type="Pfam" id="PF03172">
    <property type="entry name" value="HSR"/>
    <property type="match status" value="1"/>
</dbReference>
<name>A0A8B7QMP5_HIPAR</name>
<evidence type="ECO:0000259" key="2">
    <source>
        <dbReference type="PROSITE" id="PS51414"/>
    </source>
</evidence>
<dbReference type="InterPro" id="IPR004865">
    <property type="entry name" value="HSR_dom"/>
</dbReference>
<dbReference type="GO" id="GO:0000981">
    <property type="term" value="F:DNA-binding transcription factor activity, RNA polymerase II-specific"/>
    <property type="evidence" value="ECO:0007669"/>
    <property type="project" value="TreeGrafter"/>
</dbReference>
<feature type="region of interest" description="Disordered" evidence="1">
    <location>
        <begin position="134"/>
        <end position="204"/>
    </location>
</feature>
<dbReference type="OrthoDB" id="9536595at2759"/>
<evidence type="ECO:0000256" key="1">
    <source>
        <dbReference type="SAM" id="MobiDB-lite"/>
    </source>
</evidence>
<dbReference type="GeneID" id="109378046"/>
<proteinExistence type="predicted"/>
<feature type="compositionally biased region" description="Basic and acidic residues" evidence="1">
    <location>
        <begin position="156"/>
        <end position="177"/>
    </location>
</feature>
<evidence type="ECO:0000313" key="4">
    <source>
        <dbReference type="RefSeq" id="XP_019490044.1"/>
    </source>
</evidence>
<reference evidence="4" key="1">
    <citation type="submission" date="2025-08" db="UniProtKB">
        <authorList>
            <consortium name="RefSeq"/>
        </authorList>
    </citation>
    <scope>IDENTIFICATION</scope>
    <source>
        <tissue evidence="4">Muscle</tissue>
    </source>
</reference>
<dbReference type="Proteomes" id="UP000694851">
    <property type="component" value="Unplaced"/>
</dbReference>
<dbReference type="PANTHER" id="PTHR46386">
    <property type="entry name" value="NUCLEAR BODY PROTEIN SP140"/>
    <property type="match status" value="1"/>
</dbReference>
<accession>A0A8B7QMP5</accession>
<organism evidence="3 4">
    <name type="scientific">Hipposideros armiger</name>
    <name type="common">Great Himalayan leaf-nosed bat</name>
    <dbReference type="NCBI Taxonomy" id="186990"/>
    <lineage>
        <taxon>Eukaryota</taxon>
        <taxon>Metazoa</taxon>
        <taxon>Chordata</taxon>
        <taxon>Craniata</taxon>
        <taxon>Vertebrata</taxon>
        <taxon>Euteleostomi</taxon>
        <taxon>Mammalia</taxon>
        <taxon>Eutheria</taxon>
        <taxon>Laurasiatheria</taxon>
        <taxon>Chiroptera</taxon>
        <taxon>Yinpterochiroptera</taxon>
        <taxon>Rhinolophoidea</taxon>
        <taxon>Hipposideridae</taxon>
        <taxon>Hipposideros</taxon>
    </lineage>
</organism>
<sequence>MACGSNHLSTRMSSGDQNRDHKQICEVARKHFRKCKVEISDAIQHTFPFLELLRDHEFITNETYEESQASISRKRFSVQEVVYNVLSKLEATFHLSILEVLFCKVMMKNYPNLKCIYKSFRYVIPDKKIFPEIAGEEREERPAIQPNFEQGTTPPESEHSEHLSETEQINTRRKDTTSDNNEALESQQASEQCAQEPEPAGKPE</sequence>
<gene>
    <name evidence="4" type="primary">LOC109378046</name>
</gene>
<evidence type="ECO:0000313" key="3">
    <source>
        <dbReference type="Proteomes" id="UP000694851"/>
    </source>
</evidence>
<dbReference type="RefSeq" id="XP_019490044.1">
    <property type="nucleotide sequence ID" value="XM_019634499.1"/>
</dbReference>
<protein>
    <submittedName>
        <fullName evidence="4">Nuclear autoantigen Sp-100-like isoform X2</fullName>
    </submittedName>
</protein>
<dbReference type="PROSITE" id="PS51414">
    <property type="entry name" value="HSR"/>
    <property type="match status" value="1"/>
</dbReference>
<keyword evidence="3" id="KW-1185">Reference proteome</keyword>